<dbReference type="Proteomes" id="UP000050833">
    <property type="component" value="Unassembled WGS sequence"/>
</dbReference>
<sequence length="256" mass="28303">MKRQIEKIMTMAVAAGLMTSMLCGEVSHAAKVKTPYYKTGVKTDYLVKDTAFYKKTGEVLSFREKYAETSGYNPVSYSVYGSGSGKQRPLTGYVMIGNVNKFGKCISYEVLDNTGSVDKIVLDGKKSYKLDKVRKPAENDSVSWEDFGKKTAAELNMEFKTASKLKIPEGKHTLSITDKHGHKSILKVWKDTKAPKIKVTRKGKKITCKITDKSGIDEVNGKKISKNGKIIKSYTVKGDCVVSDLAGNESVSYSFK</sequence>
<dbReference type="EMBL" id="LLKB01000005">
    <property type="protein sequence ID" value="KQC85300.1"/>
    <property type="molecule type" value="Genomic_DNA"/>
</dbReference>
<evidence type="ECO:0000313" key="3">
    <source>
        <dbReference type="Proteomes" id="UP000050833"/>
    </source>
</evidence>
<feature type="chain" id="PRO_5043867723" evidence="1">
    <location>
        <begin position="30"/>
        <end position="256"/>
    </location>
</feature>
<accession>A0AAW3JSZ6</accession>
<name>A0AAW3JSZ6_9FIRM</name>
<dbReference type="AlphaFoldDB" id="A0AAW3JSZ6"/>
<keyword evidence="3" id="KW-1185">Reference proteome</keyword>
<evidence type="ECO:0000313" key="2">
    <source>
        <dbReference type="EMBL" id="KQC85300.1"/>
    </source>
</evidence>
<gene>
    <name evidence="2" type="ORF">APZ18_11480</name>
</gene>
<reference evidence="2 3" key="1">
    <citation type="submission" date="2015-10" db="EMBL/GenBank/DDBJ databases">
        <title>Butyribacter intestini gen. nov., sp. nov., a butyric acid-producing bacterium of the family Lachnospiraceae isolated from the human faeces.</title>
        <authorList>
            <person name="Zou Y."/>
            <person name="Xue W."/>
            <person name="Luo G."/>
            <person name="Lv M."/>
        </authorList>
    </citation>
    <scope>NUCLEOTIDE SEQUENCE [LARGE SCALE GENOMIC DNA]</scope>
    <source>
        <strain evidence="2 3">TF01-11</strain>
    </source>
</reference>
<evidence type="ECO:0000256" key="1">
    <source>
        <dbReference type="SAM" id="SignalP"/>
    </source>
</evidence>
<feature type="signal peptide" evidence="1">
    <location>
        <begin position="1"/>
        <end position="29"/>
    </location>
</feature>
<protein>
    <submittedName>
        <fullName evidence="2">Uncharacterized protein</fullName>
    </submittedName>
</protein>
<organism evidence="2 3">
    <name type="scientific">Butyribacter intestini</name>
    <dbReference type="NCBI Taxonomy" id="1703332"/>
    <lineage>
        <taxon>Bacteria</taxon>
        <taxon>Bacillati</taxon>
        <taxon>Bacillota</taxon>
        <taxon>Clostridia</taxon>
        <taxon>Lachnospirales</taxon>
        <taxon>Lachnospiraceae</taxon>
        <taxon>Butyribacter</taxon>
    </lineage>
</organism>
<comment type="caution">
    <text evidence="2">The sequence shown here is derived from an EMBL/GenBank/DDBJ whole genome shotgun (WGS) entry which is preliminary data.</text>
</comment>
<dbReference type="RefSeq" id="WP_055945085.1">
    <property type="nucleotide sequence ID" value="NZ_JAQDCV010000007.1"/>
</dbReference>
<proteinExistence type="predicted"/>
<keyword evidence="1" id="KW-0732">Signal</keyword>